<dbReference type="PANTHER" id="PTHR33710:SF54">
    <property type="entry name" value="NON-LTR RETROELEMENT REVERSE TRANSCRIPTASE"/>
    <property type="match status" value="1"/>
</dbReference>
<organism evidence="3 4">
    <name type="scientific">Nicotiana attenuata</name>
    <name type="common">Coyote tobacco</name>
    <dbReference type="NCBI Taxonomy" id="49451"/>
    <lineage>
        <taxon>Eukaryota</taxon>
        <taxon>Viridiplantae</taxon>
        <taxon>Streptophyta</taxon>
        <taxon>Embryophyta</taxon>
        <taxon>Tracheophyta</taxon>
        <taxon>Spermatophyta</taxon>
        <taxon>Magnoliopsida</taxon>
        <taxon>eudicotyledons</taxon>
        <taxon>Gunneridae</taxon>
        <taxon>Pentapetalae</taxon>
        <taxon>asterids</taxon>
        <taxon>lamiids</taxon>
        <taxon>Solanales</taxon>
        <taxon>Solanaceae</taxon>
        <taxon>Nicotianoideae</taxon>
        <taxon>Nicotianeae</taxon>
        <taxon>Nicotiana</taxon>
    </lineage>
</organism>
<dbReference type="InterPro" id="IPR036691">
    <property type="entry name" value="Endo/exonu/phosph_ase_sf"/>
</dbReference>
<feature type="compositionally biased region" description="Basic and acidic residues" evidence="1">
    <location>
        <begin position="885"/>
        <end position="899"/>
    </location>
</feature>
<gene>
    <name evidence="3" type="ORF">A4A49_19132</name>
</gene>
<dbReference type="Pfam" id="PF14111">
    <property type="entry name" value="DUF4283"/>
    <property type="match status" value="1"/>
</dbReference>
<feature type="region of interest" description="Disordered" evidence="1">
    <location>
        <begin position="639"/>
        <end position="761"/>
    </location>
</feature>
<feature type="compositionally biased region" description="Polar residues" evidence="1">
    <location>
        <begin position="721"/>
        <end position="761"/>
    </location>
</feature>
<proteinExistence type="predicted"/>
<feature type="region of interest" description="Disordered" evidence="1">
    <location>
        <begin position="216"/>
        <end position="276"/>
    </location>
</feature>
<feature type="compositionally biased region" description="Polar residues" evidence="1">
    <location>
        <begin position="38"/>
        <end position="55"/>
    </location>
</feature>
<feature type="region of interest" description="Disordered" evidence="1">
    <location>
        <begin position="38"/>
        <end position="77"/>
    </location>
</feature>
<feature type="region of interest" description="Disordered" evidence="1">
    <location>
        <begin position="401"/>
        <end position="424"/>
    </location>
</feature>
<comment type="caution">
    <text evidence="3">The sequence shown here is derived from an EMBL/GenBank/DDBJ whole genome shotgun (WGS) entry which is preliminary data.</text>
</comment>
<evidence type="ECO:0000313" key="3">
    <source>
        <dbReference type="EMBL" id="OIT37596.1"/>
    </source>
</evidence>
<dbReference type="PANTHER" id="PTHR33710">
    <property type="entry name" value="BNAC02G09200D PROTEIN"/>
    <property type="match status" value="1"/>
</dbReference>
<feature type="compositionally biased region" description="Polar residues" evidence="1">
    <location>
        <begin position="241"/>
        <end position="276"/>
    </location>
</feature>
<name>A0A314L7K1_NICAT</name>
<dbReference type="InterPro" id="IPR025558">
    <property type="entry name" value="DUF4283"/>
</dbReference>
<evidence type="ECO:0000256" key="1">
    <source>
        <dbReference type="SAM" id="MobiDB-lite"/>
    </source>
</evidence>
<feature type="compositionally biased region" description="Basic and acidic residues" evidence="1">
    <location>
        <begin position="690"/>
        <end position="714"/>
    </location>
</feature>
<dbReference type="AlphaFoldDB" id="A0A314L7K1"/>
<feature type="domain" description="DUF4283" evidence="2">
    <location>
        <begin position="471"/>
        <end position="554"/>
    </location>
</feature>
<dbReference type="Gramene" id="OIT37596">
    <property type="protein sequence ID" value="OIT37596"/>
    <property type="gene ID" value="A4A49_19132"/>
</dbReference>
<feature type="region of interest" description="Disordered" evidence="1">
    <location>
        <begin position="883"/>
        <end position="902"/>
    </location>
</feature>
<keyword evidence="4" id="KW-1185">Reference proteome</keyword>
<feature type="compositionally biased region" description="Polar residues" evidence="1">
    <location>
        <begin position="646"/>
        <end position="673"/>
    </location>
</feature>
<sequence length="1177" mass="131762">MQKKRLSKAHTTIQESAQDHIPIAMKLQKGVEVTVTKNRLGTSKIPQGDSGSNNEIPLREDCSPSQGVPPYQKSASSTMEIVSNDQLKNSGDTDITGNGVPPGQNENACGLTPPGARQNDTLISGPSCTQQPIANASTSHKEHVCKVSSKSNAAMDHQDQRQSSEPYQLTGHGAPVNHLTPNQCQMTPAAQETVSHPSNIIPTKPIFTNIQKGVPAQLSSAGDRPNIKANSTACLSDHAGPQSTQGPKENGRQSNIQGPIQNKGHQVPSSSSEMQMNANVDSTTSDVHNVEVPLSKAPTDVNEVANIEVSLAINPNHKDHTGSPTSTVQVVDNGNKLPSEVHPHTQVHPTSHPHNCIKVSSNFERPRHPKKNFNPPAKNAEIPPPTQAIPQIIPAPNIISQSTNTYNKSKTPNNPSPPPPPTITHSYVTRLRARHEVEIAPIQFTSPVITTKQGKPAVILKKEDYMVKFADRYKFTIVDKFQHTMPRMEVIGKSFIAQTELRGGVKIAYFNAKTVYIDLDTEYDHSTVWSKQHMYIQGQIMSKEAWNPIFKPNEDSPIVPIWIMIPELPWHLYYMEILTPLLSPIEKALFLDLASFQKTRGSVVKVKMQIDLTKERTTHTFGPLYSGLSVKLRELEAQKRKENEAAATTSSQANNQQKATENAETSRQNQINKQQEKTKNGGQGQNDNTKTTEHQKEKQLQSDDTTAQKDDWKTQKRKNFKGNSQTKKQQQVYLPKHQANQSNGTSDQQVVNNKSSGMTPVTQTDFQTVNANTVLKVFVAQNHVPQSHSPHVSIPDKEVQGRMKNCQEKLIENQEGMYKDPVLTQPLLNPNKVSENGVSDTEKIPAAAEGLEVPPITVKVPENHHSGLESVLEECPLSRYFPQDDEYRPINSEDKMSKEPDDEVELSNKDEEEQHCDLLLSMHQFASNINDKIWVFWDKEFNAKVLDHDEQQLSLEMTHAENGKMFHLTVISAKCKPVLTRPLWEFLRQKSSSCNVPWCVIGHFSVIASVEEKIGGIRYQMSKSIEFLSMIEDCGLVDLGFYRPKYTWSNGRGQCSIVWKRLDRGLANDQCLEMFPATTVSHLALTGSDHNPLLLELHIRQDNGKKYFKFLNCWVDNKGFLPLVSEVWNRQVRAHAMCVFHQKLKILSHAMSQWSRQEYGDIFKRPKSLSKRLNMQK</sequence>
<dbReference type="Proteomes" id="UP000187609">
    <property type="component" value="Unassembled WGS sequence"/>
</dbReference>
<feature type="compositionally biased region" description="Polar residues" evidence="1">
    <location>
        <begin position="347"/>
        <end position="363"/>
    </location>
</feature>
<accession>A0A314L7K1</accession>
<evidence type="ECO:0000259" key="2">
    <source>
        <dbReference type="Pfam" id="PF14111"/>
    </source>
</evidence>
<reference evidence="3" key="1">
    <citation type="submission" date="2016-11" db="EMBL/GenBank/DDBJ databases">
        <title>The genome of Nicotiana attenuata.</title>
        <authorList>
            <person name="Xu S."/>
            <person name="Brockmoeller T."/>
            <person name="Gaquerel E."/>
            <person name="Navarro A."/>
            <person name="Kuhl H."/>
            <person name="Gase K."/>
            <person name="Ling Z."/>
            <person name="Zhou W."/>
            <person name="Kreitzer C."/>
            <person name="Stanke M."/>
            <person name="Tang H."/>
            <person name="Lyons E."/>
            <person name="Pandey P."/>
            <person name="Pandey S.P."/>
            <person name="Timmermann B."/>
            <person name="Baldwin I.T."/>
        </authorList>
    </citation>
    <scope>NUCLEOTIDE SEQUENCE [LARGE SCALE GENOMIC DNA]</scope>
    <source>
        <strain evidence="3">UT</strain>
    </source>
</reference>
<evidence type="ECO:0000313" key="4">
    <source>
        <dbReference type="Proteomes" id="UP000187609"/>
    </source>
</evidence>
<dbReference type="EMBL" id="MJEQ01000292">
    <property type="protein sequence ID" value="OIT37596.1"/>
    <property type="molecule type" value="Genomic_DNA"/>
</dbReference>
<feature type="region of interest" description="Disordered" evidence="1">
    <location>
        <begin position="343"/>
        <end position="387"/>
    </location>
</feature>
<dbReference type="SUPFAM" id="SSF56219">
    <property type="entry name" value="DNase I-like"/>
    <property type="match status" value="1"/>
</dbReference>
<protein>
    <recommendedName>
        <fullName evidence="2">DUF4283 domain-containing protein</fullName>
    </recommendedName>
</protein>
<dbReference type="STRING" id="49451.A0A314L7K1"/>
<feature type="region of interest" description="Disordered" evidence="1">
    <location>
        <begin position="149"/>
        <end position="182"/>
    </location>
</feature>